<proteinExistence type="predicted"/>
<keyword evidence="2" id="KW-1185">Reference proteome</keyword>
<sequence length="581" mass="65235">MGDTDRLLRSTPGASDVDIELQERPQTPSGQHPTSRPQRPKKSYKVCYLILGFYVLAVVFFLGHFGFFHYLDGKLAGDTVGQSLQAAIANVFAVFVDICLLGGLGVAYNQILWNLLRKKPFQAQVIDKMVHLPGSPWDLVHCKILRRLCHLKSVWITTLLCATIPFWLIFPPGCVETKFLNKNETTYHDVKTMNISDYGNGTVRQFVEHSLFEMNGDLNYGPTWARPRLKAMAGQVLASGEPVKFDSPCGSSCAYNISLEGPSFHCEEPEQKPAKCFPIYEAKDLVKSRANGESYTLWNNAFQVTWDPKPRPGGCDLKSRRSLVCRMKLSTYTLQIEHSLDASRSIKATVDNHRDVWTDEAWIQAQFYYYFYNVTRSELWPEPIRLDELHTNFTKSQAFAIRQAAVNALQGQVQLSIDALALSFQGNASLVLGSPYIGLHDKYNPQFNISAENIERFLQDVVISTLSLGTSTHNGDIKALVGTEVYVFSEKLQFFLPYGVCLGMGLLINFYGFWCWRRNGSAAGNSFLQFATTTSSSKTLNELVALCPGGDEHVPKKLKELELQFVNGRFRVKGEGTNPQP</sequence>
<evidence type="ECO:0000313" key="1">
    <source>
        <dbReference type="EMBL" id="KAI8679329.1"/>
    </source>
</evidence>
<gene>
    <name evidence="1" type="ORF">NCS57_00210700</name>
</gene>
<accession>A0ACC0R848</accession>
<reference evidence="1" key="1">
    <citation type="submission" date="2022-06" db="EMBL/GenBank/DDBJ databases">
        <title>Fusarium solani species complex genomes reveal bases of compartmentalisation and animal pathogenesis.</title>
        <authorList>
            <person name="Tsai I.J."/>
        </authorList>
    </citation>
    <scope>NUCLEOTIDE SEQUENCE</scope>
    <source>
        <strain evidence="1">Fu6.1</strain>
    </source>
</reference>
<dbReference type="Proteomes" id="UP001065298">
    <property type="component" value="Chromosome 2"/>
</dbReference>
<name>A0ACC0R848_9HYPO</name>
<protein>
    <submittedName>
        <fullName evidence="1">Uncharacterized protein</fullName>
    </submittedName>
</protein>
<comment type="caution">
    <text evidence="1">The sequence shown here is derived from an EMBL/GenBank/DDBJ whole genome shotgun (WGS) entry which is preliminary data.</text>
</comment>
<organism evidence="1 2">
    <name type="scientific">Fusarium keratoplasticum</name>
    <dbReference type="NCBI Taxonomy" id="1328300"/>
    <lineage>
        <taxon>Eukaryota</taxon>
        <taxon>Fungi</taxon>
        <taxon>Dikarya</taxon>
        <taxon>Ascomycota</taxon>
        <taxon>Pezizomycotina</taxon>
        <taxon>Sordariomycetes</taxon>
        <taxon>Hypocreomycetidae</taxon>
        <taxon>Hypocreales</taxon>
        <taxon>Nectriaceae</taxon>
        <taxon>Fusarium</taxon>
        <taxon>Fusarium solani species complex</taxon>
    </lineage>
</organism>
<evidence type="ECO:0000313" key="2">
    <source>
        <dbReference type="Proteomes" id="UP001065298"/>
    </source>
</evidence>
<dbReference type="EMBL" id="CM046504">
    <property type="protein sequence ID" value="KAI8679329.1"/>
    <property type="molecule type" value="Genomic_DNA"/>
</dbReference>